<evidence type="ECO:0000313" key="2">
    <source>
        <dbReference type="Proteomes" id="UP000324222"/>
    </source>
</evidence>
<accession>A0A5B7JFG0</accession>
<name>A0A5B7JFG0_PORTR</name>
<dbReference type="AlphaFoldDB" id="A0A5B7JFG0"/>
<gene>
    <name evidence="1" type="ORF">E2C01_092007</name>
</gene>
<proteinExistence type="predicted"/>
<reference evidence="1 2" key="1">
    <citation type="submission" date="2019-05" db="EMBL/GenBank/DDBJ databases">
        <title>Another draft genome of Portunus trituberculatus and its Hox gene families provides insights of decapod evolution.</title>
        <authorList>
            <person name="Jeong J.-H."/>
            <person name="Song I."/>
            <person name="Kim S."/>
            <person name="Choi T."/>
            <person name="Kim D."/>
            <person name="Ryu S."/>
            <person name="Kim W."/>
        </authorList>
    </citation>
    <scope>NUCLEOTIDE SEQUENCE [LARGE SCALE GENOMIC DNA]</scope>
    <source>
        <tissue evidence="1">Muscle</tissue>
    </source>
</reference>
<dbReference type="Proteomes" id="UP000324222">
    <property type="component" value="Unassembled WGS sequence"/>
</dbReference>
<protein>
    <submittedName>
        <fullName evidence="1">Uncharacterized protein</fullName>
    </submittedName>
</protein>
<keyword evidence="2" id="KW-1185">Reference proteome</keyword>
<evidence type="ECO:0000313" key="1">
    <source>
        <dbReference type="EMBL" id="MPC96731.1"/>
    </source>
</evidence>
<dbReference type="EMBL" id="VSRR010107113">
    <property type="protein sequence ID" value="MPC96731.1"/>
    <property type="molecule type" value="Genomic_DNA"/>
</dbReference>
<organism evidence="1 2">
    <name type="scientific">Portunus trituberculatus</name>
    <name type="common">Swimming crab</name>
    <name type="synonym">Neptunus trituberculatus</name>
    <dbReference type="NCBI Taxonomy" id="210409"/>
    <lineage>
        <taxon>Eukaryota</taxon>
        <taxon>Metazoa</taxon>
        <taxon>Ecdysozoa</taxon>
        <taxon>Arthropoda</taxon>
        <taxon>Crustacea</taxon>
        <taxon>Multicrustacea</taxon>
        <taxon>Malacostraca</taxon>
        <taxon>Eumalacostraca</taxon>
        <taxon>Eucarida</taxon>
        <taxon>Decapoda</taxon>
        <taxon>Pleocyemata</taxon>
        <taxon>Brachyura</taxon>
        <taxon>Eubrachyura</taxon>
        <taxon>Portunoidea</taxon>
        <taxon>Portunidae</taxon>
        <taxon>Portuninae</taxon>
        <taxon>Portunus</taxon>
    </lineage>
</organism>
<comment type="caution">
    <text evidence="1">The sequence shown here is derived from an EMBL/GenBank/DDBJ whole genome shotgun (WGS) entry which is preliminary data.</text>
</comment>
<sequence>MDHRVHAWRFEFKFGSHTVNHTVPRVRVPFSHFVCATLYSASMRTNSGDLPPTWPLPAQQVVLVRVRIMVVAARTKVGEGNKWKNGSYNLYIMYY</sequence>